<dbReference type="EMBL" id="UYRT01029234">
    <property type="protein sequence ID" value="VDK69282.1"/>
    <property type="molecule type" value="Genomic_DNA"/>
</dbReference>
<evidence type="ECO:0000313" key="4">
    <source>
        <dbReference type="EMBL" id="VDK69282.1"/>
    </source>
</evidence>
<dbReference type="PROSITE" id="PS50923">
    <property type="entry name" value="SUSHI"/>
    <property type="match status" value="1"/>
</dbReference>
<name>A0A3P6S0R2_9BILA</name>
<comment type="caution">
    <text evidence="2">Lacks conserved residue(s) required for the propagation of feature annotation.</text>
</comment>
<feature type="domain" description="Sushi" evidence="3">
    <location>
        <begin position="16"/>
        <end position="69"/>
    </location>
</feature>
<keyword evidence="5" id="KW-1185">Reference proteome</keyword>
<evidence type="ECO:0000313" key="5">
    <source>
        <dbReference type="Proteomes" id="UP000271098"/>
    </source>
</evidence>
<feature type="disulfide bond" evidence="2">
    <location>
        <begin position="40"/>
        <end position="67"/>
    </location>
</feature>
<sequence>MKTFGMLEGGQIMLEGQMGAYDYAQYISEVEEGRSISFQCKKGFMLLGSPKATCVSGRWMPRKKPKCVSQTHPMVEGQIAWMRRRRRSTECEPILVDYRRKVVVTKGGDIPREIMVSSSHSLQIVFHFRIP</sequence>
<organism evidence="4 5">
    <name type="scientific">Gongylonema pulchrum</name>
    <dbReference type="NCBI Taxonomy" id="637853"/>
    <lineage>
        <taxon>Eukaryota</taxon>
        <taxon>Metazoa</taxon>
        <taxon>Ecdysozoa</taxon>
        <taxon>Nematoda</taxon>
        <taxon>Chromadorea</taxon>
        <taxon>Rhabditida</taxon>
        <taxon>Spirurina</taxon>
        <taxon>Spiruromorpha</taxon>
        <taxon>Spiruroidea</taxon>
        <taxon>Gongylonematidae</taxon>
        <taxon>Gongylonema</taxon>
    </lineage>
</organism>
<dbReference type="AlphaFoldDB" id="A0A3P6S0R2"/>
<dbReference type="Proteomes" id="UP000271098">
    <property type="component" value="Unassembled WGS sequence"/>
</dbReference>
<dbReference type="InterPro" id="IPR000436">
    <property type="entry name" value="Sushi_SCR_CCP_dom"/>
</dbReference>
<dbReference type="SUPFAM" id="SSF57535">
    <property type="entry name" value="Complement control module/SCR domain"/>
    <property type="match status" value="1"/>
</dbReference>
<reference evidence="4 5" key="1">
    <citation type="submission" date="2018-11" db="EMBL/GenBank/DDBJ databases">
        <authorList>
            <consortium name="Pathogen Informatics"/>
        </authorList>
    </citation>
    <scope>NUCLEOTIDE SEQUENCE [LARGE SCALE GENOMIC DNA]</scope>
</reference>
<evidence type="ECO:0000259" key="3">
    <source>
        <dbReference type="PROSITE" id="PS50923"/>
    </source>
</evidence>
<evidence type="ECO:0000256" key="2">
    <source>
        <dbReference type="PROSITE-ProRule" id="PRU00302"/>
    </source>
</evidence>
<dbReference type="SMART" id="SM00032">
    <property type="entry name" value="CCP"/>
    <property type="match status" value="1"/>
</dbReference>
<dbReference type="OrthoDB" id="9991441at2759"/>
<dbReference type="Gene3D" id="2.10.70.10">
    <property type="entry name" value="Complement Module, domain 1"/>
    <property type="match status" value="1"/>
</dbReference>
<dbReference type="CDD" id="cd00033">
    <property type="entry name" value="CCP"/>
    <property type="match status" value="1"/>
</dbReference>
<keyword evidence="1 2" id="KW-1015">Disulfide bond</keyword>
<evidence type="ECO:0000256" key="1">
    <source>
        <dbReference type="ARBA" id="ARBA00023157"/>
    </source>
</evidence>
<gene>
    <name evidence="4" type="ORF">GPUH_LOCUS9202</name>
</gene>
<proteinExistence type="predicted"/>
<dbReference type="InterPro" id="IPR035976">
    <property type="entry name" value="Sushi/SCR/CCP_sf"/>
</dbReference>
<accession>A0A3P6S0R2</accession>
<keyword evidence="2" id="KW-0768">Sushi</keyword>
<dbReference type="Pfam" id="PF00084">
    <property type="entry name" value="Sushi"/>
    <property type="match status" value="1"/>
</dbReference>
<protein>
    <recommendedName>
        <fullName evidence="3">Sushi domain-containing protein</fullName>
    </recommendedName>
</protein>